<reference evidence="3 4" key="1">
    <citation type="submission" date="2014-02" db="EMBL/GenBank/DDBJ databases">
        <title>The small core and large imbalanced accessory genome model reveals a collaborative survival strategy of Sorangium cellulosum strains in nature.</title>
        <authorList>
            <person name="Han K."/>
            <person name="Peng R."/>
            <person name="Blom J."/>
            <person name="Li Y.-Z."/>
        </authorList>
    </citation>
    <scope>NUCLEOTIDE SEQUENCE [LARGE SCALE GENOMIC DNA]</scope>
    <source>
        <strain evidence="3 4">So0157-25</strain>
    </source>
</reference>
<comment type="similarity">
    <text evidence="1 2">Belongs to the short-chain dehydrogenases/reductases (SDR) family.</text>
</comment>
<dbReference type="PRINTS" id="PR00080">
    <property type="entry name" value="SDRFAMILY"/>
</dbReference>
<dbReference type="Gene3D" id="3.40.50.720">
    <property type="entry name" value="NAD(P)-binding Rossmann-like Domain"/>
    <property type="match status" value="1"/>
</dbReference>
<dbReference type="AlphaFoldDB" id="A0A150P098"/>
<dbReference type="Proteomes" id="UP000075420">
    <property type="component" value="Unassembled WGS sequence"/>
</dbReference>
<evidence type="ECO:0000313" key="4">
    <source>
        <dbReference type="Proteomes" id="UP000075420"/>
    </source>
</evidence>
<evidence type="ECO:0000256" key="2">
    <source>
        <dbReference type="RuleBase" id="RU000363"/>
    </source>
</evidence>
<dbReference type="SUPFAM" id="SSF51735">
    <property type="entry name" value="NAD(P)-binding Rossmann-fold domains"/>
    <property type="match status" value="1"/>
</dbReference>
<organism evidence="3 4">
    <name type="scientific">Sorangium cellulosum</name>
    <name type="common">Polyangium cellulosum</name>
    <dbReference type="NCBI Taxonomy" id="56"/>
    <lineage>
        <taxon>Bacteria</taxon>
        <taxon>Pseudomonadati</taxon>
        <taxon>Myxococcota</taxon>
        <taxon>Polyangia</taxon>
        <taxon>Polyangiales</taxon>
        <taxon>Polyangiaceae</taxon>
        <taxon>Sorangium</taxon>
    </lineage>
</organism>
<dbReference type="InterPro" id="IPR050259">
    <property type="entry name" value="SDR"/>
</dbReference>
<dbReference type="InterPro" id="IPR036291">
    <property type="entry name" value="NAD(P)-bd_dom_sf"/>
</dbReference>
<comment type="caution">
    <text evidence="3">The sequence shown here is derived from an EMBL/GenBank/DDBJ whole genome shotgun (WGS) entry which is preliminary data.</text>
</comment>
<dbReference type="PRINTS" id="PR00081">
    <property type="entry name" value="GDHRDH"/>
</dbReference>
<protein>
    <submittedName>
        <fullName evidence="3">Short-chain dehydrogenase</fullName>
    </submittedName>
</protein>
<dbReference type="CDD" id="cd05233">
    <property type="entry name" value="SDR_c"/>
    <property type="match status" value="1"/>
</dbReference>
<dbReference type="EMBL" id="JELY01003543">
    <property type="protein sequence ID" value="KYF48101.1"/>
    <property type="molecule type" value="Genomic_DNA"/>
</dbReference>
<dbReference type="Pfam" id="PF00106">
    <property type="entry name" value="adh_short"/>
    <property type="match status" value="1"/>
</dbReference>
<evidence type="ECO:0000256" key="1">
    <source>
        <dbReference type="ARBA" id="ARBA00006484"/>
    </source>
</evidence>
<gene>
    <name evidence="3" type="ORF">BE08_17225</name>
</gene>
<proteinExistence type="inferred from homology"/>
<evidence type="ECO:0000313" key="3">
    <source>
        <dbReference type="EMBL" id="KYF48101.1"/>
    </source>
</evidence>
<dbReference type="PANTHER" id="PTHR42879">
    <property type="entry name" value="3-OXOACYL-(ACYL-CARRIER-PROTEIN) REDUCTASE"/>
    <property type="match status" value="1"/>
</dbReference>
<sequence length="235" mass="25008">MTVEIRGKWALVTGASRGIGKQIARGLAGLGCNLVLHSRDAAHTRELAGELAGKGIRVSAVAGELSDQGAVDRLLDDAIAASGGIDILYNNAAIMTPFRASYTATPAEDYRLSFEVNVISPIRITYRLLPTMLERGWGRIIQVTSGIQDQPELMAYAASKAALDKFVRDTVPSLRGTGVLMNLLDPGWLRTDLGGPKAPNDVESVLPGALVPALVDGEVHGVFFRAQDHARPAAR</sequence>
<dbReference type="InterPro" id="IPR002347">
    <property type="entry name" value="SDR_fam"/>
</dbReference>
<name>A0A150P098_SORCE</name>
<accession>A0A150P098</accession>